<comment type="cofactor">
    <cofactor evidence="1">
        <name>FAD</name>
        <dbReference type="ChEBI" id="CHEBI:57692"/>
    </cofactor>
</comment>
<dbReference type="Proteomes" id="UP000624325">
    <property type="component" value="Unassembled WGS sequence"/>
</dbReference>
<dbReference type="PROSITE" id="PS00862">
    <property type="entry name" value="OX2_COVAL_FAD"/>
    <property type="match status" value="1"/>
</dbReference>
<dbReference type="EMBL" id="BONC01000022">
    <property type="protein sequence ID" value="GIF57368.1"/>
    <property type="molecule type" value="Genomic_DNA"/>
</dbReference>
<keyword evidence="4" id="KW-0274">FAD</keyword>
<dbReference type="SUPFAM" id="SSF56176">
    <property type="entry name" value="FAD-binding/transporter-associated domain-like"/>
    <property type="match status" value="1"/>
</dbReference>
<reference evidence="7 8" key="1">
    <citation type="submission" date="2021-01" db="EMBL/GenBank/DDBJ databases">
        <title>Whole genome shotgun sequence of Asanoa iriomotensis NBRC 100142.</title>
        <authorList>
            <person name="Komaki H."/>
            <person name="Tamura T."/>
        </authorList>
    </citation>
    <scope>NUCLEOTIDE SEQUENCE [LARGE SCALE GENOMIC DNA]</scope>
    <source>
        <strain evidence="7 8">NBRC 100142</strain>
    </source>
</reference>
<proteinExistence type="inferred from homology"/>
<dbReference type="InterPro" id="IPR016169">
    <property type="entry name" value="FAD-bd_PCMH_sub2"/>
</dbReference>
<feature type="domain" description="FAD-binding PCMH-type" evidence="6">
    <location>
        <begin position="52"/>
        <end position="221"/>
    </location>
</feature>
<evidence type="ECO:0000256" key="3">
    <source>
        <dbReference type="ARBA" id="ARBA00022630"/>
    </source>
</evidence>
<evidence type="ECO:0000256" key="5">
    <source>
        <dbReference type="ARBA" id="ARBA00023002"/>
    </source>
</evidence>
<dbReference type="InterPro" id="IPR036318">
    <property type="entry name" value="FAD-bd_PCMH-like_sf"/>
</dbReference>
<accession>A0ABQ4C3K0</accession>
<evidence type="ECO:0000256" key="2">
    <source>
        <dbReference type="ARBA" id="ARBA00005466"/>
    </source>
</evidence>
<organism evidence="7 8">
    <name type="scientific">Asanoa iriomotensis</name>
    <dbReference type="NCBI Taxonomy" id="234613"/>
    <lineage>
        <taxon>Bacteria</taxon>
        <taxon>Bacillati</taxon>
        <taxon>Actinomycetota</taxon>
        <taxon>Actinomycetes</taxon>
        <taxon>Micromonosporales</taxon>
        <taxon>Micromonosporaceae</taxon>
        <taxon>Asanoa</taxon>
    </lineage>
</organism>
<keyword evidence="3" id="KW-0285">Flavoprotein</keyword>
<dbReference type="Gene3D" id="3.30.465.10">
    <property type="match status" value="1"/>
</dbReference>
<dbReference type="Gene3D" id="3.30.43.10">
    <property type="entry name" value="Uridine Diphospho-n-acetylenolpyruvylglucosamine Reductase, domain 2"/>
    <property type="match status" value="1"/>
</dbReference>
<dbReference type="RefSeq" id="WP_203703523.1">
    <property type="nucleotide sequence ID" value="NZ_BAAALU010000016.1"/>
</dbReference>
<evidence type="ECO:0000256" key="1">
    <source>
        <dbReference type="ARBA" id="ARBA00001974"/>
    </source>
</evidence>
<evidence type="ECO:0000313" key="7">
    <source>
        <dbReference type="EMBL" id="GIF57368.1"/>
    </source>
</evidence>
<name>A0ABQ4C3K0_9ACTN</name>
<comment type="caution">
    <text evidence="7">The sequence shown here is derived from an EMBL/GenBank/DDBJ whole genome shotgun (WGS) entry which is preliminary data.</text>
</comment>
<keyword evidence="8" id="KW-1185">Reference proteome</keyword>
<evidence type="ECO:0000313" key="8">
    <source>
        <dbReference type="Proteomes" id="UP000624325"/>
    </source>
</evidence>
<protein>
    <submittedName>
        <fullName evidence="7">FAD-linked oxidase</fullName>
    </submittedName>
</protein>
<dbReference type="PROSITE" id="PS51387">
    <property type="entry name" value="FAD_PCMH"/>
    <property type="match status" value="1"/>
</dbReference>
<dbReference type="InterPro" id="IPR016166">
    <property type="entry name" value="FAD-bd_PCMH"/>
</dbReference>
<comment type="similarity">
    <text evidence="2">Belongs to the oxygen-dependent FAD-linked oxidoreductase family.</text>
</comment>
<dbReference type="InterPro" id="IPR050416">
    <property type="entry name" value="FAD-linked_Oxidoreductase"/>
</dbReference>
<dbReference type="Pfam" id="PF01565">
    <property type="entry name" value="FAD_binding_4"/>
    <property type="match status" value="1"/>
</dbReference>
<dbReference type="InterPro" id="IPR016167">
    <property type="entry name" value="FAD-bd_PCMH_sub1"/>
</dbReference>
<dbReference type="PANTHER" id="PTHR42973:SF39">
    <property type="entry name" value="FAD-BINDING PCMH-TYPE DOMAIN-CONTAINING PROTEIN"/>
    <property type="match status" value="1"/>
</dbReference>
<dbReference type="Gene3D" id="3.40.462.20">
    <property type="match status" value="1"/>
</dbReference>
<evidence type="ECO:0000256" key="4">
    <source>
        <dbReference type="ARBA" id="ARBA00022827"/>
    </source>
</evidence>
<dbReference type="InterPro" id="IPR006093">
    <property type="entry name" value="Oxy_OxRdtase_FAD_BS"/>
</dbReference>
<dbReference type="PANTHER" id="PTHR42973">
    <property type="entry name" value="BINDING OXIDOREDUCTASE, PUTATIVE (AFU_ORTHOLOGUE AFUA_1G17690)-RELATED"/>
    <property type="match status" value="1"/>
</dbReference>
<keyword evidence="5" id="KW-0560">Oxidoreductase</keyword>
<gene>
    <name evidence="7" type="ORF">Air01nite_34630</name>
</gene>
<dbReference type="InterPro" id="IPR006094">
    <property type="entry name" value="Oxid_FAD_bind_N"/>
</dbReference>
<evidence type="ECO:0000259" key="6">
    <source>
        <dbReference type="PROSITE" id="PS51387"/>
    </source>
</evidence>
<sequence length="473" mass="49338">MTISRFHTLTSHDTVATAATTVLAARLSEGGAVFLPGDEGYDTARSGYNVTVQHRPAVIVAAATAADVAVAVRFANDHDLRVVVQATGHGPAAAADGGVLISTARMTDVTVDPQGRTARVGAGVRWQQVIDAAAEHGLAAANGSSPTVGVVGYTLGGGLSPVLGRTRGYAADNVVSIDLVTADGVARTVTAASEPDLFWGLRGGKSGFGVVTAIEFRLFPLTQLYGGGIFFPGERAGAVLHAWRAWIDSTPDELSSSIAILRMPPAGPVPEPLRGRLVVHVRVAYLGSAEDGARLLAPVRAAAPAIIDAVGELPYPAVAAIHSDPVDPLPVYERSALLSDLSPEAVDRLVDVAVDNAAVPVTLVEIRHLAGALRRAPREPNAVANRDAPFLLFMASVAAADEAAAHTAYQERILSELDNWTTGLTFGNFLTPGDGRVEHRATAYPADVHARLVALKRHWDPNGRFDLSGAPAH</sequence>